<evidence type="ECO:0000313" key="2">
    <source>
        <dbReference type="Proteomes" id="UP000887565"/>
    </source>
</evidence>
<dbReference type="WBParaSite" id="nRc.2.0.1.t38481-RA">
    <property type="protein sequence ID" value="nRc.2.0.1.t38481-RA"/>
    <property type="gene ID" value="nRc.2.0.1.g38481"/>
</dbReference>
<evidence type="ECO:0000313" key="3">
    <source>
        <dbReference type="WBParaSite" id="nRc.2.0.1.t38481-RA"/>
    </source>
</evidence>
<accession>A0A915KJ92</accession>
<organism evidence="2 3">
    <name type="scientific">Romanomermis culicivorax</name>
    <name type="common">Nematode worm</name>
    <dbReference type="NCBI Taxonomy" id="13658"/>
    <lineage>
        <taxon>Eukaryota</taxon>
        <taxon>Metazoa</taxon>
        <taxon>Ecdysozoa</taxon>
        <taxon>Nematoda</taxon>
        <taxon>Enoplea</taxon>
        <taxon>Dorylaimia</taxon>
        <taxon>Mermithida</taxon>
        <taxon>Mermithoidea</taxon>
        <taxon>Mermithidae</taxon>
        <taxon>Romanomermis</taxon>
    </lineage>
</organism>
<reference evidence="3" key="1">
    <citation type="submission" date="2022-11" db="UniProtKB">
        <authorList>
            <consortium name="WormBaseParasite"/>
        </authorList>
    </citation>
    <scope>IDENTIFICATION</scope>
</reference>
<name>A0A915KJ92_ROMCU</name>
<dbReference type="Proteomes" id="UP000887565">
    <property type="component" value="Unplaced"/>
</dbReference>
<dbReference type="AlphaFoldDB" id="A0A915KJ92"/>
<sequence>MRGSMAGAVRGNIIAGSVNTTSVDMDWSMKSVIWVAVALRSAMAVGAGRADTSVDGGSFAIFKLKIGVSKSSWSAGSTSIAEDGRSSSSSAVSMCSEAIVGKGYTYTSTGNKN</sequence>
<protein>
    <submittedName>
        <fullName evidence="3">Uncharacterized protein</fullName>
    </submittedName>
</protein>
<evidence type="ECO:0000256" key="1">
    <source>
        <dbReference type="SAM" id="MobiDB-lite"/>
    </source>
</evidence>
<feature type="region of interest" description="Disordered" evidence="1">
    <location>
        <begin position="71"/>
        <end position="91"/>
    </location>
</feature>
<proteinExistence type="predicted"/>
<feature type="compositionally biased region" description="Polar residues" evidence="1">
    <location>
        <begin position="71"/>
        <end position="80"/>
    </location>
</feature>
<keyword evidence="2" id="KW-1185">Reference proteome</keyword>